<evidence type="ECO:0000256" key="5">
    <source>
        <dbReference type="ARBA" id="ARBA00036820"/>
    </source>
</evidence>
<evidence type="ECO:0000313" key="10">
    <source>
        <dbReference type="EMBL" id="NYJ13005.1"/>
    </source>
</evidence>
<evidence type="ECO:0000256" key="6">
    <source>
        <dbReference type="ARBA" id="ARBA00037368"/>
    </source>
</evidence>
<evidence type="ECO:0000256" key="1">
    <source>
        <dbReference type="ARBA" id="ARBA00004496"/>
    </source>
</evidence>
<dbReference type="PANTHER" id="PTHR21064">
    <property type="entry name" value="AMINOGLYCOSIDE PHOSPHOTRANSFERASE DOMAIN-CONTAINING PROTEIN-RELATED"/>
    <property type="match status" value="1"/>
</dbReference>
<proteinExistence type="predicted"/>
<dbReference type="EC" id="2.7.1.81" evidence="7"/>
<accession>A0A7Z0E0X1</accession>
<comment type="caution">
    <text evidence="10">The sequence shown here is derived from an EMBL/GenBank/DDBJ whole genome shotgun (WGS) entry which is preliminary data.</text>
</comment>
<protein>
    <recommendedName>
        <fullName evidence="8">Hydroxylysine kinase</fullName>
        <ecNumber evidence="7">2.7.1.81</ecNumber>
    </recommendedName>
</protein>
<evidence type="ECO:0000256" key="7">
    <source>
        <dbReference type="ARBA" id="ARBA00038873"/>
    </source>
</evidence>
<dbReference type="GO" id="GO:0005737">
    <property type="term" value="C:cytoplasm"/>
    <property type="evidence" value="ECO:0007669"/>
    <property type="project" value="UniProtKB-SubCell"/>
</dbReference>
<sequence length="353" mass="39266">MSEEDLLERFDGGGDSHSQVEAHEVARTLKQYWGIRGSLRSLVAERDEILEVTTDDNRRYVLKIYGASESPSLADLRARACVHIAESDPALPVPEIIRTDGALQAVATMKAGEDRVVQLMTFLDGIPQVSTLKSSRQAFEIGKALARTARALAHFEHPADRRNLVWDLANAANVRPLLPAISSGRWQMPHRILQRFEDRTLSMLSDLPSQVIHNDFNGHNLLMDPSDPTRITGIIDFGDVTRSQRINDVAIAACYQLRFDESGLSGALDVARGYNSVTTLNPHEIAILPDLILTRLAMAVAITEFRATRLPERASQILKNTGYAWRALSHLTDLDKNWAVDRFFAACDKETSS</sequence>
<reference evidence="10 11" key="1">
    <citation type="submission" date="2020-07" db="EMBL/GenBank/DDBJ databases">
        <title>Genomic Encyclopedia of Type Strains, Phase IV (KMG-V): Genome sequencing to study the core and pangenomes of soil and plant-associated prokaryotes.</title>
        <authorList>
            <person name="Whitman W."/>
        </authorList>
    </citation>
    <scope>NUCLEOTIDE SEQUENCE [LARGE SCALE GENOMIC DNA]</scope>
    <source>
        <strain evidence="10 11">SEMIA 4052</strain>
    </source>
</reference>
<evidence type="ECO:0000256" key="3">
    <source>
        <dbReference type="ARBA" id="ARBA00022679"/>
    </source>
</evidence>
<feature type="domain" description="Aminoglycoside phosphotransferase" evidence="9">
    <location>
        <begin position="51"/>
        <end position="263"/>
    </location>
</feature>
<evidence type="ECO:0000313" key="11">
    <source>
        <dbReference type="Proteomes" id="UP000535276"/>
    </source>
</evidence>
<dbReference type="InterPro" id="IPR002575">
    <property type="entry name" value="Aminoglycoside_PTrfase"/>
</dbReference>
<dbReference type="InterPro" id="IPR011009">
    <property type="entry name" value="Kinase-like_dom_sf"/>
</dbReference>
<comment type="catalytic activity">
    <reaction evidence="5">
        <text>(5R)-5-hydroxy-L-lysine + GTP = (5R)-5-phosphooxy-L-lysine + GDP + H(+)</text>
        <dbReference type="Rhea" id="RHEA:19049"/>
        <dbReference type="ChEBI" id="CHEBI:15378"/>
        <dbReference type="ChEBI" id="CHEBI:37565"/>
        <dbReference type="ChEBI" id="CHEBI:57882"/>
        <dbReference type="ChEBI" id="CHEBI:58189"/>
        <dbReference type="ChEBI" id="CHEBI:58357"/>
        <dbReference type="EC" id="2.7.1.81"/>
    </reaction>
</comment>
<evidence type="ECO:0000259" key="9">
    <source>
        <dbReference type="Pfam" id="PF01636"/>
    </source>
</evidence>
<dbReference type="PANTHER" id="PTHR21064:SF1">
    <property type="entry name" value="HYDROXYLYSINE KINASE"/>
    <property type="match status" value="1"/>
</dbReference>
<dbReference type="AlphaFoldDB" id="A0A7Z0E0X1"/>
<comment type="function">
    <text evidence="6">Catalyzes the GTP-dependent phosphorylation of 5-hydroxy-L-lysine.</text>
</comment>
<evidence type="ECO:0000256" key="2">
    <source>
        <dbReference type="ARBA" id="ARBA00022490"/>
    </source>
</evidence>
<evidence type="ECO:0000256" key="8">
    <source>
        <dbReference type="ARBA" id="ARBA00040505"/>
    </source>
</evidence>
<dbReference type="EMBL" id="JACBZV010000007">
    <property type="protein sequence ID" value="NYJ13005.1"/>
    <property type="molecule type" value="Genomic_DNA"/>
</dbReference>
<dbReference type="InterPro" id="IPR050249">
    <property type="entry name" value="Pseudomonas-type_ThrB"/>
</dbReference>
<name>A0A7Z0E0X1_RHILE</name>
<comment type="subcellular location">
    <subcellularLocation>
        <location evidence="1">Cytoplasm</location>
    </subcellularLocation>
</comment>
<keyword evidence="3" id="KW-0808">Transferase</keyword>
<gene>
    <name evidence="10" type="ORF">GGI64_004086</name>
</gene>
<keyword evidence="2" id="KW-0963">Cytoplasm</keyword>
<dbReference type="SUPFAM" id="SSF56112">
    <property type="entry name" value="Protein kinase-like (PK-like)"/>
    <property type="match status" value="1"/>
</dbReference>
<evidence type="ECO:0000256" key="4">
    <source>
        <dbReference type="ARBA" id="ARBA00022777"/>
    </source>
</evidence>
<organism evidence="10 11">
    <name type="scientific">Rhizobium leguminosarum</name>
    <dbReference type="NCBI Taxonomy" id="384"/>
    <lineage>
        <taxon>Bacteria</taxon>
        <taxon>Pseudomonadati</taxon>
        <taxon>Pseudomonadota</taxon>
        <taxon>Alphaproteobacteria</taxon>
        <taxon>Hyphomicrobiales</taxon>
        <taxon>Rhizobiaceae</taxon>
        <taxon>Rhizobium/Agrobacterium group</taxon>
        <taxon>Rhizobium</taxon>
    </lineage>
</organism>
<keyword evidence="4" id="KW-0418">Kinase</keyword>
<dbReference type="Pfam" id="PF01636">
    <property type="entry name" value="APH"/>
    <property type="match status" value="1"/>
</dbReference>
<dbReference type="Gene3D" id="3.90.1200.10">
    <property type="match status" value="1"/>
</dbReference>
<dbReference type="GO" id="GO:0047992">
    <property type="term" value="F:hydroxylysine kinase activity"/>
    <property type="evidence" value="ECO:0007669"/>
    <property type="project" value="UniProtKB-EC"/>
</dbReference>
<dbReference type="Proteomes" id="UP000535276">
    <property type="component" value="Unassembled WGS sequence"/>
</dbReference>
<dbReference type="RefSeq" id="WP_179612342.1">
    <property type="nucleotide sequence ID" value="NZ_JACBZV010000007.1"/>
</dbReference>